<gene>
    <name evidence="5" type="ORF">GMPD_29560</name>
</gene>
<evidence type="ECO:0000256" key="2">
    <source>
        <dbReference type="ARBA" id="ARBA00022737"/>
    </source>
</evidence>
<dbReference type="PRINTS" id="PR00320">
    <property type="entry name" value="GPROTEINBRPT"/>
</dbReference>
<keyword evidence="2" id="KW-0677">Repeat</keyword>
<dbReference type="CDD" id="cd00200">
    <property type="entry name" value="WD40"/>
    <property type="match status" value="2"/>
</dbReference>
<comment type="caution">
    <text evidence="5">The sequence shown here is derived from an EMBL/GenBank/DDBJ whole genome shotgun (WGS) entry which is preliminary data.</text>
</comment>
<dbReference type="PANTHER" id="PTHR19879">
    <property type="entry name" value="TRANSCRIPTION INITIATION FACTOR TFIID"/>
    <property type="match status" value="1"/>
</dbReference>
<dbReference type="PROSITE" id="PS00678">
    <property type="entry name" value="WD_REPEATS_1"/>
    <property type="match status" value="9"/>
</dbReference>
<accession>A0A6V8MZG8</accession>
<evidence type="ECO:0000256" key="3">
    <source>
        <dbReference type="PROSITE-ProRule" id="PRU00221"/>
    </source>
</evidence>
<dbReference type="AlphaFoldDB" id="A0A6V8MZG8"/>
<feature type="repeat" description="WD" evidence="3">
    <location>
        <begin position="1"/>
        <end position="23"/>
    </location>
</feature>
<dbReference type="SMART" id="SM00320">
    <property type="entry name" value="WD40"/>
    <property type="match status" value="13"/>
</dbReference>
<dbReference type="GO" id="GO:0006508">
    <property type="term" value="P:proteolysis"/>
    <property type="evidence" value="ECO:0007669"/>
    <property type="project" value="InterPro"/>
</dbReference>
<proteinExistence type="predicted"/>
<feature type="repeat" description="WD" evidence="3">
    <location>
        <begin position="108"/>
        <end position="149"/>
    </location>
</feature>
<feature type="repeat" description="WD" evidence="3">
    <location>
        <begin position="519"/>
        <end position="560"/>
    </location>
</feature>
<feature type="repeat" description="WD" evidence="3">
    <location>
        <begin position="150"/>
        <end position="191"/>
    </location>
</feature>
<feature type="repeat" description="WD" evidence="3">
    <location>
        <begin position="66"/>
        <end position="107"/>
    </location>
</feature>
<dbReference type="InterPro" id="IPR011047">
    <property type="entry name" value="Quinoprotein_ADH-like_sf"/>
</dbReference>
<organism evidence="5 6">
    <name type="scientific">Geomonas paludis</name>
    <dbReference type="NCBI Taxonomy" id="2740185"/>
    <lineage>
        <taxon>Bacteria</taxon>
        <taxon>Pseudomonadati</taxon>
        <taxon>Thermodesulfobacteriota</taxon>
        <taxon>Desulfuromonadia</taxon>
        <taxon>Geobacterales</taxon>
        <taxon>Geobacteraceae</taxon>
        <taxon>Geomonas</taxon>
    </lineage>
</organism>
<dbReference type="Proteomes" id="UP000568888">
    <property type="component" value="Unassembled WGS sequence"/>
</dbReference>
<feature type="repeat" description="WD" evidence="3">
    <location>
        <begin position="561"/>
        <end position="602"/>
    </location>
</feature>
<dbReference type="GO" id="GO:0004197">
    <property type="term" value="F:cysteine-type endopeptidase activity"/>
    <property type="evidence" value="ECO:0007669"/>
    <property type="project" value="InterPro"/>
</dbReference>
<feature type="repeat" description="WD" evidence="3">
    <location>
        <begin position="24"/>
        <end position="65"/>
    </location>
</feature>
<name>A0A6V8MZG8_9BACT</name>
<evidence type="ECO:0000313" key="6">
    <source>
        <dbReference type="Proteomes" id="UP000568888"/>
    </source>
</evidence>
<dbReference type="PROSITE" id="PS50082">
    <property type="entry name" value="WD_REPEATS_2"/>
    <property type="match status" value="11"/>
</dbReference>
<reference evidence="6" key="1">
    <citation type="submission" date="2020-06" db="EMBL/GenBank/DDBJ databases">
        <title>Draft genomic sequecing of Geomonas sp. Red736.</title>
        <authorList>
            <person name="Itoh H."/>
            <person name="Xu Z.X."/>
            <person name="Ushijima N."/>
            <person name="Masuda Y."/>
            <person name="Shiratori Y."/>
            <person name="Senoo K."/>
        </authorList>
    </citation>
    <scope>NUCLEOTIDE SEQUENCE [LARGE SCALE GENOMIC DNA]</scope>
    <source>
        <strain evidence="6">Red736</strain>
    </source>
</reference>
<dbReference type="PROSITE" id="PS50294">
    <property type="entry name" value="WD_REPEATS_REGION"/>
    <property type="match status" value="9"/>
</dbReference>
<keyword evidence="1 3" id="KW-0853">WD repeat</keyword>
<dbReference type="InterPro" id="IPR011600">
    <property type="entry name" value="Pept_C14_caspase"/>
</dbReference>
<dbReference type="Pfam" id="PF00400">
    <property type="entry name" value="WD40"/>
    <property type="match status" value="12"/>
</dbReference>
<feature type="domain" description="Peptidase C14 caspase" evidence="4">
    <location>
        <begin position="808"/>
        <end position="1007"/>
    </location>
</feature>
<feature type="repeat" description="WD" evidence="3">
    <location>
        <begin position="466"/>
        <end position="507"/>
    </location>
</feature>
<dbReference type="PANTHER" id="PTHR19879:SF9">
    <property type="entry name" value="TRANSCRIPTION INITIATION FACTOR TFIID SUBUNIT 5"/>
    <property type="match status" value="1"/>
</dbReference>
<dbReference type="InterPro" id="IPR020472">
    <property type="entry name" value="WD40_PAC1"/>
</dbReference>
<feature type="repeat" description="WD" evidence="3">
    <location>
        <begin position="433"/>
        <end position="465"/>
    </location>
</feature>
<dbReference type="Pfam" id="PF00656">
    <property type="entry name" value="Peptidase_C14"/>
    <property type="match status" value="1"/>
</dbReference>
<dbReference type="SUPFAM" id="SSF50978">
    <property type="entry name" value="WD40 repeat-like"/>
    <property type="match status" value="2"/>
</dbReference>
<dbReference type="Gene3D" id="2.130.10.10">
    <property type="entry name" value="YVTN repeat-like/Quinoprotein amine dehydrogenase"/>
    <property type="match status" value="7"/>
</dbReference>
<feature type="repeat" description="WD" evidence="3">
    <location>
        <begin position="246"/>
        <end position="280"/>
    </location>
</feature>
<dbReference type="Gene3D" id="3.40.50.1460">
    <property type="match status" value="1"/>
</dbReference>
<evidence type="ECO:0000256" key="1">
    <source>
        <dbReference type="ARBA" id="ARBA00022574"/>
    </source>
</evidence>
<feature type="repeat" description="WD" evidence="3">
    <location>
        <begin position="326"/>
        <end position="367"/>
    </location>
</feature>
<dbReference type="InterPro" id="IPR019775">
    <property type="entry name" value="WD40_repeat_CS"/>
</dbReference>
<dbReference type="InterPro" id="IPR015943">
    <property type="entry name" value="WD40/YVTN_repeat-like_dom_sf"/>
</dbReference>
<evidence type="ECO:0000313" key="5">
    <source>
        <dbReference type="EMBL" id="GFO65037.1"/>
    </source>
</evidence>
<protein>
    <recommendedName>
        <fullName evidence="4">Peptidase C14 caspase domain-containing protein</fullName>
    </recommendedName>
</protein>
<dbReference type="SUPFAM" id="SSF50998">
    <property type="entry name" value="Quinoprotein alcohol dehydrogenase-like"/>
    <property type="match status" value="1"/>
</dbReference>
<evidence type="ECO:0000259" key="4">
    <source>
        <dbReference type="Pfam" id="PF00656"/>
    </source>
</evidence>
<dbReference type="EMBL" id="BLXY01000006">
    <property type="protein sequence ID" value="GFO65037.1"/>
    <property type="molecule type" value="Genomic_DNA"/>
</dbReference>
<dbReference type="InterPro" id="IPR036322">
    <property type="entry name" value="WD40_repeat_dom_sf"/>
</dbReference>
<sequence length="1110" mass="119490">MASGSDDMSVKLWEVASGRELRTLVGHKEAVKSVAFSPDGKTLVSGSVDKTVKLWDVATGRELRTLSGHELFVTSVAFSPDGRTVLSGSRDNTLKLWDVPSGREVQTFAGHVNPVSCVAFSPDGKTVVSGSWDNTLKLWDVATGQQLRIFTGHEDWVTSVAFSPDGKVIVSGSQDKRLKFWDASTGRELRSILLEEEVKQVAFSPDGMTLVSANAQSQEKIAPLKLWEAATGRELRTLAVLRDCEVMNAAFSPDGKSVLSGCYQGQIKLWGADSGQEIRTFAGYGGGVKSAAYSRDGKSIVVGSERSGGTGLKLWDLATGQQLRSFTGHVNTVTSVSFYPDSSAVVSAGSDDRIKSWDIATGMELRNIEISGHNSSSLRGAALSPDGRVLASTGRSYANAATNGSHIKLWDAATGDELRTLTGHGQYGDDFVSVAFSPDGLTLASGSNDKTIELWDVASGKELRILTGHSSTVNCVAFSTDGKTLVSGDSGNKLRFWDVATGQELPAGSVSQPTAFVSHWGSTAGVNSIAFSPDGRIVVSGSTDRTITVWDLATRRKIGTFIGHGDVVSTVAFSPNGKFVLSGSEDRTLKIWDVASGSLLATLASFADGSWVVTDPEGRFDTGNLEELKGVHWVMQDDPLTALPLETFMKDYYEPRLLTRILNGEKFSPVRAFANLNRVQPAVRIVSVTPDRNDPERALVEVEAVGASRDYLRDGNKVPVAAAAHDLRLFRDGQLVGAADGRISRYGDKPYRGTFSVRLPSAMSGKEITLSAYAFNEDRVKSGTVRSRYRVPATVVSRRGNAYLISMGVNTFDNPAWNLRFAANDARLMRQVLSETLRKTAAYEHIVPLTLISDQDEHHADKALLHAVLDRLAGKPASPLLEMLPGAEQLRPATPDDLVVLSFSGHGYADGSGDFYLLTPDTGKGQEKKVDVDLLKRSISSEELSQWLRDVDAGDMTMIVDACQSAASVQGKDFKPGPMGSRGLGQLSFDKGMRILAASQADEYALENDAIKQGLLSFALVINGLEGFEADQAPKDGKIMLDEWLRYGVNRVPGLAEEVKAGKVRVSARGGNRGVVRINKTGAGDPRPAQQPALFDFAKNRRQVELALEP</sequence>
<dbReference type="InterPro" id="IPR001680">
    <property type="entry name" value="WD40_rpt"/>
</dbReference>